<dbReference type="Pfam" id="PF02518">
    <property type="entry name" value="HATPase_c"/>
    <property type="match status" value="1"/>
</dbReference>
<evidence type="ECO:0000256" key="5">
    <source>
        <dbReference type="ARBA" id="ARBA00022741"/>
    </source>
</evidence>
<keyword evidence="8" id="KW-0902">Two-component regulatory system</keyword>
<organism evidence="12 13">
    <name type="scientific">Streptomyces xiangluensis</name>
    <dbReference type="NCBI Taxonomy" id="2665720"/>
    <lineage>
        <taxon>Bacteria</taxon>
        <taxon>Bacillati</taxon>
        <taxon>Actinomycetota</taxon>
        <taxon>Actinomycetes</taxon>
        <taxon>Kitasatosporales</taxon>
        <taxon>Streptomycetaceae</taxon>
        <taxon>Streptomyces</taxon>
    </lineage>
</organism>
<feature type="transmembrane region" description="Helical" evidence="9">
    <location>
        <begin position="113"/>
        <end position="132"/>
    </location>
</feature>
<keyword evidence="13" id="KW-1185">Reference proteome</keyword>
<keyword evidence="9" id="KW-1133">Transmembrane helix</keyword>
<dbReference type="Proteomes" id="UP001596012">
    <property type="component" value="Unassembled WGS sequence"/>
</dbReference>
<dbReference type="InterPro" id="IPR036890">
    <property type="entry name" value="HATPase_C_sf"/>
</dbReference>
<evidence type="ECO:0000256" key="2">
    <source>
        <dbReference type="ARBA" id="ARBA00012438"/>
    </source>
</evidence>
<keyword evidence="9" id="KW-0472">Membrane</keyword>
<evidence type="ECO:0000256" key="7">
    <source>
        <dbReference type="ARBA" id="ARBA00022840"/>
    </source>
</evidence>
<sequence length="421" mass="44740">MKIHNPDLRRRSLLAFCRQAVWDDLARPSVSVPGGRWGLRILWILAVGVCFIGTLDLEQHYNLGYGPAMVLTVARAAPVVLAPSRPRTAWWTELTAAVTTAALSRPHSSSEPWPWAVTSLLTVAVVLAVVGLRTSRRATFAMWLEVLAAGALLIALVPTHDGWIALLPMSVFLAVAAVTADAVRGRGEAEARLATAEQISVAEQARATLLAERARIARELHDVVAHHMSVITVQADSAPYRIPDVPAAATEEFAAIATEARRSLAEMRRLLHVLRSEESPDGEHTPQPGLPDLPTLIETTGRAGIDTHLVVADDVPTGAELPAVVGLSAYRLVQEALSNVVRHAPGARAHVSVDYVDGAVRIGVVNSGATGAQHPVETRAGGHGLVGMRERVAMLDGELTAQALPDGGFHVTAILPLSGTP</sequence>
<name>A0ABV8Z8E4_9ACTN</name>
<evidence type="ECO:0000313" key="12">
    <source>
        <dbReference type="EMBL" id="MFC4472503.1"/>
    </source>
</evidence>
<evidence type="ECO:0000256" key="3">
    <source>
        <dbReference type="ARBA" id="ARBA00022553"/>
    </source>
</evidence>
<dbReference type="InterPro" id="IPR011712">
    <property type="entry name" value="Sig_transdc_His_kin_sub3_dim/P"/>
</dbReference>
<keyword evidence="9" id="KW-0812">Transmembrane</keyword>
<dbReference type="CDD" id="cd16917">
    <property type="entry name" value="HATPase_UhpB-NarQ-NarX-like"/>
    <property type="match status" value="1"/>
</dbReference>
<keyword evidence="6 12" id="KW-0418">Kinase</keyword>
<evidence type="ECO:0000256" key="9">
    <source>
        <dbReference type="SAM" id="Phobius"/>
    </source>
</evidence>
<dbReference type="Gene3D" id="3.30.565.10">
    <property type="entry name" value="Histidine kinase-like ATPase, C-terminal domain"/>
    <property type="match status" value="1"/>
</dbReference>
<protein>
    <recommendedName>
        <fullName evidence="2">histidine kinase</fullName>
        <ecNumber evidence="2">2.7.13.3</ecNumber>
    </recommendedName>
</protein>
<feature type="transmembrane region" description="Helical" evidence="9">
    <location>
        <begin position="139"/>
        <end position="157"/>
    </location>
</feature>
<comment type="caution">
    <text evidence="12">The sequence shown here is derived from an EMBL/GenBank/DDBJ whole genome shotgun (WGS) entry which is preliminary data.</text>
</comment>
<keyword evidence="7" id="KW-0067">ATP-binding</keyword>
<evidence type="ECO:0000259" key="10">
    <source>
        <dbReference type="Pfam" id="PF02518"/>
    </source>
</evidence>
<dbReference type="PANTHER" id="PTHR24421:SF10">
    <property type="entry name" value="NITRATE_NITRITE SENSOR PROTEIN NARQ"/>
    <property type="match status" value="1"/>
</dbReference>
<evidence type="ECO:0000256" key="6">
    <source>
        <dbReference type="ARBA" id="ARBA00022777"/>
    </source>
</evidence>
<dbReference type="SUPFAM" id="SSF55874">
    <property type="entry name" value="ATPase domain of HSP90 chaperone/DNA topoisomerase II/histidine kinase"/>
    <property type="match status" value="1"/>
</dbReference>
<gene>
    <name evidence="12" type="ORF">ACFPH6_50000</name>
</gene>
<feature type="transmembrane region" description="Helical" evidence="9">
    <location>
        <begin position="37"/>
        <end position="55"/>
    </location>
</feature>
<dbReference type="InterPro" id="IPR003594">
    <property type="entry name" value="HATPase_dom"/>
</dbReference>
<evidence type="ECO:0000313" key="13">
    <source>
        <dbReference type="Proteomes" id="UP001596012"/>
    </source>
</evidence>
<accession>A0ABV8Z8E4</accession>
<dbReference type="EMBL" id="JBHSFG010000120">
    <property type="protein sequence ID" value="MFC4472503.1"/>
    <property type="molecule type" value="Genomic_DNA"/>
</dbReference>
<dbReference type="EC" id="2.7.13.3" evidence="2"/>
<evidence type="ECO:0000256" key="8">
    <source>
        <dbReference type="ARBA" id="ARBA00023012"/>
    </source>
</evidence>
<comment type="catalytic activity">
    <reaction evidence="1">
        <text>ATP + protein L-histidine = ADP + protein N-phospho-L-histidine.</text>
        <dbReference type="EC" id="2.7.13.3"/>
    </reaction>
</comment>
<dbReference type="InterPro" id="IPR050482">
    <property type="entry name" value="Sensor_HK_TwoCompSys"/>
</dbReference>
<keyword evidence="4" id="KW-0808">Transferase</keyword>
<dbReference type="Pfam" id="PF07730">
    <property type="entry name" value="HisKA_3"/>
    <property type="match status" value="1"/>
</dbReference>
<keyword evidence="5" id="KW-0547">Nucleotide-binding</keyword>
<dbReference type="Gene3D" id="1.20.5.1930">
    <property type="match status" value="1"/>
</dbReference>
<evidence type="ECO:0000256" key="4">
    <source>
        <dbReference type="ARBA" id="ARBA00022679"/>
    </source>
</evidence>
<reference evidence="13" key="1">
    <citation type="journal article" date="2019" name="Int. J. Syst. Evol. Microbiol.">
        <title>The Global Catalogue of Microorganisms (GCM) 10K type strain sequencing project: providing services to taxonomists for standard genome sequencing and annotation.</title>
        <authorList>
            <consortium name="The Broad Institute Genomics Platform"/>
            <consortium name="The Broad Institute Genome Sequencing Center for Infectious Disease"/>
            <person name="Wu L."/>
            <person name="Ma J."/>
        </authorList>
    </citation>
    <scope>NUCLEOTIDE SEQUENCE [LARGE SCALE GENOMIC DNA]</scope>
    <source>
        <strain evidence="13">DT43</strain>
    </source>
</reference>
<feature type="domain" description="Histidine kinase/HSP90-like ATPase" evidence="10">
    <location>
        <begin position="329"/>
        <end position="418"/>
    </location>
</feature>
<dbReference type="RefSeq" id="WP_386356417.1">
    <property type="nucleotide sequence ID" value="NZ_JBHSFG010000120.1"/>
</dbReference>
<dbReference type="GO" id="GO:0016301">
    <property type="term" value="F:kinase activity"/>
    <property type="evidence" value="ECO:0007669"/>
    <property type="project" value="UniProtKB-KW"/>
</dbReference>
<keyword evidence="3" id="KW-0597">Phosphoprotein</keyword>
<feature type="domain" description="Signal transduction histidine kinase subgroup 3 dimerisation and phosphoacceptor" evidence="11">
    <location>
        <begin position="212"/>
        <end position="277"/>
    </location>
</feature>
<dbReference type="PANTHER" id="PTHR24421">
    <property type="entry name" value="NITRATE/NITRITE SENSOR PROTEIN NARX-RELATED"/>
    <property type="match status" value="1"/>
</dbReference>
<evidence type="ECO:0000256" key="1">
    <source>
        <dbReference type="ARBA" id="ARBA00000085"/>
    </source>
</evidence>
<proteinExistence type="predicted"/>
<evidence type="ECO:0000259" key="11">
    <source>
        <dbReference type="Pfam" id="PF07730"/>
    </source>
</evidence>